<sequence>MNAGSGNDVVRGGEGNDTLHGGTGNDRLVGGLGAERYEFSRGDGHDTIRDRDVYGTSVDQIVLGEGNHMVLLIGGAESGDSITIENAYTASHFRIEEVVLSDGSKVSPLALPDYVDPVIETNLLVQAMSAFDTQESVANNAVIDGVTSSLSPNVVVSGQSQL</sequence>
<accession>A0AAE7AZP6</accession>
<keyword evidence="1" id="KW-0106">Calcium</keyword>
<feature type="domain" description="Haemolysin-type calcium binding-related" evidence="3">
    <location>
        <begin position="72"/>
        <end position="104"/>
    </location>
</feature>
<dbReference type="InterPro" id="IPR001343">
    <property type="entry name" value="Hemolysn_Ca-bd"/>
</dbReference>
<proteinExistence type="predicted"/>
<name>A0AAE7AZP6_9VIBR</name>
<evidence type="ECO:0000259" key="3">
    <source>
        <dbReference type="Pfam" id="PF06594"/>
    </source>
</evidence>
<dbReference type="Proteomes" id="UP000501443">
    <property type="component" value="Plasmid pveu"/>
</dbReference>
<keyword evidence="4" id="KW-0614">Plasmid</keyword>
<dbReference type="InterPro" id="IPR010566">
    <property type="entry name" value="Haemolys_ca-bd"/>
</dbReference>
<reference evidence="4 5" key="1">
    <citation type="submission" date="2020-05" db="EMBL/GenBank/DDBJ databases">
        <title>First description outside Europe of the emergent pathogen for shellfish aquaculture Vibrio europaeus.</title>
        <authorList>
            <person name="Dubert J."/>
            <person name="Rojas R."/>
        </authorList>
    </citation>
    <scope>NUCLEOTIDE SEQUENCE [LARGE SCALE GENOMIC DNA]</scope>
    <source>
        <strain evidence="4 5">NPI-1</strain>
        <plasmid evidence="5">pveu</plasmid>
    </source>
</reference>
<dbReference type="AlphaFoldDB" id="A0AAE7AZP6"/>
<dbReference type="EMBL" id="CP053542">
    <property type="protein sequence ID" value="QJY38021.1"/>
    <property type="molecule type" value="Genomic_DNA"/>
</dbReference>
<dbReference type="PRINTS" id="PR00313">
    <property type="entry name" value="CABNDNGRPT"/>
</dbReference>
<feature type="region of interest" description="Disordered" evidence="2">
    <location>
        <begin position="1"/>
        <end position="27"/>
    </location>
</feature>
<protein>
    <recommendedName>
        <fullName evidence="3">Haemolysin-type calcium binding-related domain-containing protein</fullName>
    </recommendedName>
</protein>
<gene>
    <name evidence="4" type="ORF">HOO69_15655</name>
</gene>
<evidence type="ECO:0000256" key="1">
    <source>
        <dbReference type="ARBA" id="ARBA00022837"/>
    </source>
</evidence>
<evidence type="ECO:0000313" key="4">
    <source>
        <dbReference type="EMBL" id="QJY38021.1"/>
    </source>
</evidence>
<evidence type="ECO:0000313" key="5">
    <source>
        <dbReference type="Proteomes" id="UP000501443"/>
    </source>
</evidence>
<dbReference type="InterPro" id="IPR011049">
    <property type="entry name" value="Serralysin-like_metalloprot_C"/>
</dbReference>
<dbReference type="Gene3D" id="2.150.10.10">
    <property type="entry name" value="Serralysin-like metalloprotease, C-terminal"/>
    <property type="match status" value="1"/>
</dbReference>
<dbReference type="GO" id="GO:0005509">
    <property type="term" value="F:calcium ion binding"/>
    <property type="evidence" value="ECO:0007669"/>
    <property type="project" value="InterPro"/>
</dbReference>
<geneLocation type="plasmid" evidence="5">
    <name>pveu</name>
</geneLocation>
<organism evidence="4 5">
    <name type="scientific">Vibrio europaeus</name>
    <dbReference type="NCBI Taxonomy" id="300876"/>
    <lineage>
        <taxon>Bacteria</taxon>
        <taxon>Pseudomonadati</taxon>
        <taxon>Pseudomonadota</taxon>
        <taxon>Gammaproteobacteria</taxon>
        <taxon>Vibrionales</taxon>
        <taxon>Vibrionaceae</taxon>
        <taxon>Vibrio</taxon>
        <taxon>Vibrio oreintalis group</taxon>
    </lineage>
</organism>
<dbReference type="Pfam" id="PF06594">
    <property type="entry name" value="HCBP_related"/>
    <property type="match status" value="1"/>
</dbReference>
<dbReference type="Pfam" id="PF00353">
    <property type="entry name" value="HemolysinCabind"/>
    <property type="match status" value="1"/>
</dbReference>
<evidence type="ECO:0000256" key="2">
    <source>
        <dbReference type="SAM" id="MobiDB-lite"/>
    </source>
</evidence>
<dbReference type="SUPFAM" id="SSF51120">
    <property type="entry name" value="beta-Roll"/>
    <property type="match status" value="1"/>
</dbReference>